<dbReference type="AlphaFoldDB" id="Q137R3"/>
<dbReference type="eggNOG" id="ENOG5030WC1">
    <property type="taxonomic scope" value="Bacteria"/>
</dbReference>
<dbReference type="EMBL" id="CP000283">
    <property type="protein sequence ID" value="ABE39676.1"/>
    <property type="molecule type" value="Genomic_DNA"/>
</dbReference>
<accession>Q137R3</accession>
<gene>
    <name evidence="1" type="ordered locus">RPD_2446</name>
</gene>
<organism evidence="1 2">
    <name type="scientific">Rhodopseudomonas palustris (strain BisB5)</name>
    <dbReference type="NCBI Taxonomy" id="316057"/>
    <lineage>
        <taxon>Bacteria</taxon>
        <taxon>Pseudomonadati</taxon>
        <taxon>Pseudomonadota</taxon>
        <taxon>Alphaproteobacteria</taxon>
        <taxon>Hyphomicrobiales</taxon>
        <taxon>Nitrobacteraceae</taxon>
        <taxon>Rhodopseudomonas</taxon>
    </lineage>
</organism>
<proteinExistence type="predicted"/>
<reference evidence="1 2" key="1">
    <citation type="submission" date="2006-03" db="EMBL/GenBank/DDBJ databases">
        <title>Complete sequence of Rhodopseudomonas palustris BisB5.</title>
        <authorList>
            <consortium name="US DOE Joint Genome Institute"/>
            <person name="Copeland A."/>
            <person name="Lucas S."/>
            <person name="Lapidus A."/>
            <person name="Barry K."/>
            <person name="Detter J.C."/>
            <person name="Glavina del Rio T."/>
            <person name="Hammon N."/>
            <person name="Israni S."/>
            <person name="Dalin E."/>
            <person name="Tice H."/>
            <person name="Pitluck S."/>
            <person name="Chain P."/>
            <person name="Malfatti S."/>
            <person name="Shin M."/>
            <person name="Vergez L."/>
            <person name="Schmutz J."/>
            <person name="Larimer F."/>
            <person name="Land M."/>
            <person name="Hauser L."/>
            <person name="Pelletier D.A."/>
            <person name="Kyrpides N."/>
            <person name="Lykidis A."/>
            <person name="Oda Y."/>
            <person name="Harwood C.S."/>
            <person name="Richardson P."/>
        </authorList>
    </citation>
    <scope>NUCLEOTIDE SEQUENCE [LARGE SCALE GENOMIC DNA]</scope>
    <source>
        <strain evidence="1 2">BisB5</strain>
    </source>
</reference>
<sequence>MIPDFQNASSYEEIEQLFLECARTIMLDYELVFGLPEQRRMRITALELYLHSQAWPDPNCDRDNEQLNQATWYVKRNGIDADRSRIDITCGNSSKNIYGGLLIRALDRVDGPGKALKQIVRGHVPSSSEWNDEEIEKLNKKISGTPIFGGYLSLEPPQIPINGDVTLHQRMNLRNSEGRWSAPLRATLSTGPA</sequence>
<protein>
    <submittedName>
        <fullName evidence="1">Uncharacterized protein</fullName>
    </submittedName>
</protein>
<dbReference type="BioCyc" id="RPAL316057:RPD_RS12275-MONOMER"/>
<evidence type="ECO:0000313" key="2">
    <source>
        <dbReference type="Proteomes" id="UP000001818"/>
    </source>
</evidence>
<dbReference type="Proteomes" id="UP000001818">
    <property type="component" value="Chromosome"/>
</dbReference>
<dbReference type="KEGG" id="rpd:RPD_2446"/>
<evidence type="ECO:0000313" key="1">
    <source>
        <dbReference type="EMBL" id="ABE39676.1"/>
    </source>
</evidence>
<name>Q137R3_RHOPS</name>
<dbReference type="HOGENOM" id="CLU_1407800_0_0_5"/>